<sequence>MGRDLHLVRQLPVFGLLAVALAWAGLAVAQSWPQVQPLDVLPPAAVALLALALLAQGLSRGRGNGRGAALAEVRGEAEALEAVLARIEAGLDVVAARTNALAAELHGRGPALGGQVAALARHAETVAGAGERLQAAIVPVLAQLEASGGQVRDMEATLTALAARSAAVAEGETRLHDLARALEAELGRAQQGLADIETAAERLAGPLGTIRAAVDATEARERSSLARDANALMTRLGSDTAELAGLLALPVPEAVWQAWLRGDRTALPRSVRALLGEADQRMLARHLAHDPAFRTAALRFLDGFEAMVARLLGDRDGEALAATMLSGDFGALYVRLGEAAGRLPDQA</sequence>
<dbReference type="Proteomes" id="UP000538147">
    <property type="component" value="Unassembled WGS sequence"/>
</dbReference>
<organism evidence="1 2">
    <name type="scientific">Polymorphobacter multimanifer</name>
    <dbReference type="NCBI Taxonomy" id="1070431"/>
    <lineage>
        <taxon>Bacteria</taxon>
        <taxon>Pseudomonadati</taxon>
        <taxon>Pseudomonadota</taxon>
        <taxon>Alphaproteobacteria</taxon>
        <taxon>Sphingomonadales</taxon>
        <taxon>Sphingosinicellaceae</taxon>
        <taxon>Polymorphobacter</taxon>
    </lineage>
</organism>
<name>A0A841L3C1_9SPHN</name>
<evidence type="ECO:0000313" key="2">
    <source>
        <dbReference type="Proteomes" id="UP000538147"/>
    </source>
</evidence>
<protein>
    <submittedName>
        <fullName evidence="1">Phage shock protein A</fullName>
    </submittedName>
</protein>
<dbReference type="RefSeq" id="WP_184196181.1">
    <property type="nucleotide sequence ID" value="NZ_JACIIV010000006.1"/>
</dbReference>
<accession>A0A841L3C1</accession>
<reference evidence="1 2" key="1">
    <citation type="submission" date="2020-08" db="EMBL/GenBank/DDBJ databases">
        <title>Genomic Encyclopedia of Type Strains, Phase IV (KMG-IV): sequencing the most valuable type-strain genomes for metagenomic binning, comparative biology and taxonomic classification.</title>
        <authorList>
            <person name="Goeker M."/>
        </authorList>
    </citation>
    <scope>NUCLEOTIDE SEQUENCE [LARGE SCALE GENOMIC DNA]</scope>
    <source>
        <strain evidence="1 2">DSM 102189</strain>
    </source>
</reference>
<evidence type="ECO:0000313" key="1">
    <source>
        <dbReference type="EMBL" id="MBB6226786.1"/>
    </source>
</evidence>
<gene>
    <name evidence="1" type="ORF">FHS79_000948</name>
</gene>
<keyword evidence="2" id="KW-1185">Reference proteome</keyword>
<dbReference type="EMBL" id="JACIIV010000006">
    <property type="protein sequence ID" value="MBB6226786.1"/>
    <property type="molecule type" value="Genomic_DNA"/>
</dbReference>
<dbReference type="AlphaFoldDB" id="A0A841L3C1"/>
<comment type="caution">
    <text evidence="1">The sequence shown here is derived from an EMBL/GenBank/DDBJ whole genome shotgun (WGS) entry which is preliminary data.</text>
</comment>
<proteinExistence type="predicted"/>